<comment type="subcellular location">
    <subcellularLocation>
        <location evidence="1">Membrane</location>
    </subcellularLocation>
</comment>
<dbReference type="InterPro" id="IPR051310">
    <property type="entry name" value="MCP_chemotaxis"/>
</dbReference>
<keyword evidence="5" id="KW-0472">Membrane</keyword>
<evidence type="ECO:0000256" key="4">
    <source>
        <dbReference type="PROSITE-ProRule" id="PRU00284"/>
    </source>
</evidence>
<dbReference type="PANTHER" id="PTHR43531">
    <property type="entry name" value="PROTEIN ICFG"/>
    <property type="match status" value="1"/>
</dbReference>
<dbReference type="PANTHER" id="PTHR43531:SF11">
    <property type="entry name" value="METHYL-ACCEPTING CHEMOTAXIS PROTEIN 3"/>
    <property type="match status" value="1"/>
</dbReference>
<dbReference type="RefSeq" id="WP_076659576.1">
    <property type="nucleotide sequence ID" value="NZ_FTPR01000001.1"/>
</dbReference>
<dbReference type="InterPro" id="IPR004089">
    <property type="entry name" value="MCPsignal_dom"/>
</dbReference>
<keyword evidence="2" id="KW-0145">Chemotaxis</keyword>
<dbReference type="GO" id="GO:0016020">
    <property type="term" value="C:membrane"/>
    <property type="evidence" value="ECO:0007669"/>
    <property type="project" value="UniProtKB-SubCell"/>
</dbReference>
<organism evidence="8 9">
    <name type="scientific">Yoonia rosea</name>
    <dbReference type="NCBI Taxonomy" id="287098"/>
    <lineage>
        <taxon>Bacteria</taxon>
        <taxon>Pseudomonadati</taxon>
        <taxon>Pseudomonadota</taxon>
        <taxon>Alphaproteobacteria</taxon>
        <taxon>Rhodobacterales</taxon>
        <taxon>Paracoccaceae</taxon>
        <taxon>Yoonia</taxon>
    </lineage>
</organism>
<dbReference type="GO" id="GO:0006935">
    <property type="term" value="P:chemotaxis"/>
    <property type="evidence" value="ECO:0007669"/>
    <property type="project" value="UniProtKB-KW"/>
</dbReference>
<evidence type="ECO:0000256" key="3">
    <source>
        <dbReference type="ARBA" id="ARBA00029447"/>
    </source>
</evidence>
<dbReference type="InterPro" id="IPR004090">
    <property type="entry name" value="Chemotax_Me-accpt_rcpt"/>
</dbReference>
<dbReference type="AlphaFoldDB" id="A0A1R3X5N3"/>
<dbReference type="GO" id="GO:0007165">
    <property type="term" value="P:signal transduction"/>
    <property type="evidence" value="ECO:0007669"/>
    <property type="project" value="UniProtKB-KW"/>
</dbReference>
<evidence type="ECO:0000313" key="9">
    <source>
        <dbReference type="Proteomes" id="UP000186997"/>
    </source>
</evidence>
<comment type="similarity">
    <text evidence="3">Belongs to the methyl-accepting chemotaxis (MCP) protein family.</text>
</comment>
<dbReference type="PRINTS" id="PR00260">
    <property type="entry name" value="CHEMTRNSDUCR"/>
</dbReference>
<dbReference type="OrthoDB" id="369026at2"/>
<feature type="domain" description="HAMP" evidence="7">
    <location>
        <begin position="214"/>
        <end position="260"/>
    </location>
</feature>
<evidence type="ECO:0000259" key="7">
    <source>
        <dbReference type="PROSITE" id="PS50885"/>
    </source>
</evidence>
<accession>A0A1R3X5N3</accession>
<dbReference type="PROSITE" id="PS50111">
    <property type="entry name" value="CHEMOTAXIS_TRANSDUC_2"/>
    <property type="match status" value="1"/>
</dbReference>
<name>A0A1R3X5N3_9RHOB</name>
<keyword evidence="5" id="KW-1133">Transmembrane helix</keyword>
<dbReference type="InterPro" id="IPR003660">
    <property type="entry name" value="HAMP_dom"/>
</dbReference>
<keyword evidence="4" id="KW-0807">Transducer</keyword>
<feature type="transmembrane region" description="Helical" evidence="5">
    <location>
        <begin position="97"/>
        <end position="114"/>
    </location>
</feature>
<feature type="transmembrane region" description="Helical" evidence="5">
    <location>
        <begin position="119"/>
        <end position="142"/>
    </location>
</feature>
<evidence type="ECO:0000256" key="5">
    <source>
        <dbReference type="SAM" id="Phobius"/>
    </source>
</evidence>
<dbReference type="Proteomes" id="UP000186997">
    <property type="component" value="Unassembled WGS sequence"/>
</dbReference>
<dbReference type="FunFam" id="1.10.287.950:FF:000001">
    <property type="entry name" value="Methyl-accepting chemotaxis sensory transducer"/>
    <property type="match status" value="1"/>
</dbReference>
<keyword evidence="9" id="KW-1185">Reference proteome</keyword>
<reference evidence="9" key="1">
    <citation type="submission" date="2017-01" db="EMBL/GenBank/DDBJ databases">
        <authorList>
            <person name="Varghese N."/>
            <person name="Submissions S."/>
        </authorList>
    </citation>
    <scope>NUCLEOTIDE SEQUENCE [LARGE SCALE GENOMIC DNA]</scope>
    <source>
        <strain evidence="9">DSM 29591</strain>
    </source>
</reference>
<evidence type="ECO:0000313" key="8">
    <source>
        <dbReference type="EMBL" id="SIT85961.1"/>
    </source>
</evidence>
<protein>
    <submittedName>
        <fullName evidence="8">Methyl-accepting chemotaxis protein</fullName>
    </submittedName>
</protein>
<dbReference type="Gene3D" id="1.10.287.950">
    <property type="entry name" value="Methyl-accepting chemotaxis protein"/>
    <property type="match status" value="1"/>
</dbReference>
<feature type="transmembrane region" description="Helical" evidence="5">
    <location>
        <begin position="73"/>
        <end position="91"/>
    </location>
</feature>
<dbReference type="SUPFAM" id="SSF58104">
    <property type="entry name" value="Methyl-accepting chemotaxis protein (MCP) signaling domain"/>
    <property type="match status" value="1"/>
</dbReference>
<evidence type="ECO:0000256" key="2">
    <source>
        <dbReference type="ARBA" id="ARBA00022500"/>
    </source>
</evidence>
<dbReference type="EMBL" id="FTPR01000001">
    <property type="protein sequence ID" value="SIT85961.1"/>
    <property type="molecule type" value="Genomic_DNA"/>
</dbReference>
<dbReference type="SMART" id="SM00283">
    <property type="entry name" value="MA"/>
    <property type="match status" value="1"/>
</dbReference>
<proteinExistence type="inferred from homology"/>
<keyword evidence="5" id="KW-0812">Transmembrane</keyword>
<dbReference type="PROSITE" id="PS50885">
    <property type="entry name" value="HAMP"/>
    <property type="match status" value="1"/>
</dbReference>
<dbReference type="STRING" id="287098.SAMN05421665_2189"/>
<feature type="transmembrane region" description="Helical" evidence="5">
    <location>
        <begin position="154"/>
        <end position="173"/>
    </location>
</feature>
<evidence type="ECO:0000256" key="1">
    <source>
        <dbReference type="ARBA" id="ARBA00004370"/>
    </source>
</evidence>
<feature type="domain" description="Methyl-accepting transducer" evidence="6">
    <location>
        <begin position="265"/>
        <end position="494"/>
    </location>
</feature>
<gene>
    <name evidence="8" type="ORF">SAMN05421665_2189</name>
</gene>
<feature type="transmembrane region" description="Helical" evidence="5">
    <location>
        <begin position="46"/>
        <end position="64"/>
    </location>
</feature>
<sequence length="521" mass="54854">MLATATHSAAGQQQQANERFVQQVTNWILAPVPAVAAYAVNDLPHWWIFAVIGLLLGVLGNAAIRSSAELRDYVISFCFVGQCILLTSALAGHPWQIDSHMLFFAVLAIISTLGSPRALVFATVLVALHHMAFSIVLPGLVFPSVGLVGNLERTAFHAAIVLLGSGVLLVSIINRAAAESALQVERAALQEQTEVANQSRAAARKDQDDAEVVVKTLQRHLDDLARGVLDCQIKTEFPKDYAPLRLSFNAAVEKLGETLGQVSGAATNIKTNVANMSQSSEDLSRRSETQAATLEETVAALEEITVSVRQAAQSAQNAKTIATDTRHDAERTGNIVADAIAAMTAIEASSDQISSIIGVIDDIAFQTNLLALNAGVEAARAGDAGRGFAVVATEVRGLAHRSADSATEIKGLIEQSSLQVRNGVEFIGKAGEAIGGIVARVKEISTAIAEIASASEEQSRGLSEINVGVSELDTVTQRNAAMAGALTTSGYELNAYAQELAVLVQQFQLAQKQGSFGQAAA</sequence>
<evidence type="ECO:0000259" key="6">
    <source>
        <dbReference type="PROSITE" id="PS50111"/>
    </source>
</evidence>
<dbReference type="GO" id="GO:0004888">
    <property type="term" value="F:transmembrane signaling receptor activity"/>
    <property type="evidence" value="ECO:0007669"/>
    <property type="project" value="InterPro"/>
</dbReference>
<dbReference type="Pfam" id="PF00015">
    <property type="entry name" value="MCPsignal"/>
    <property type="match status" value="1"/>
</dbReference>
<dbReference type="CDD" id="cd11386">
    <property type="entry name" value="MCP_signal"/>
    <property type="match status" value="1"/>
</dbReference>